<accession>A0A0J1II47</accession>
<reference evidence="1 3" key="1">
    <citation type="submission" date="2015-05" db="EMBL/GenBank/DDBJ databases">
        <title>Whole genome sequence and identification of bacterial endophytes from Costus igneus.</title>
        <authorList>
            <person name="Lee Y.P."/>
            <person name="Gan H.M."/>
            <person name="Eng W."/>
            <person name="Wheatley M.S."/>
            <person name="Caraballo A."/>
            <person name="Polter S."/>
            <person name="Savka M.A."/>
            <person name="Hudson A.O."/>
        </authorList>
    </citation>
    <scope>NUCLEOTIDE SEQUENCE [LARGE SCALE GENOMIC DNA]</scope>
    <source>
        <strain evidence="1 3">RIT379</strain>
    </source>
</reference>
<evidence type="ECO:0000313" key="2">
    <source>
        <dbReference type="EMBL" id="MBR8669630.1"/>
    </source>
</evidence>
<dbReference type="OrthoDB" id="2885376at2"/>
<dbReference type="PATRIC" id="fig|1397.4.peg.1325"/>
<evidence type="ECO:0000313" key="1">
    <source>
        <dbReference type="EMBL" id="KLV25602.1"/>
    </source>
</evidence>
<dbReference type="AlphaFoldDB" id="A0A0J1II47"/>
<dbReference type="EMBL" id="JAGTPX010000006">
    <property type="protein sequence ID" value="MBR8669630.1"/>
    <property type="molecule type" value="Genomic_DNA"/>
</dbReference>
<organism evidence="1 3">
    <name type="scientific">Niallia circulans</name>
    <name type="common">Bacillus circulans</name>
    <dbReference type="NCBI Taxonomy" id="1397"/>
    <lineage>
        <taxon>Bacteria</taxon>
        <taxon>Bacillati</taxon>
        <taxon>Bacillota</taxon>
        <taxon>Bacilli</taxon>
        <taxon>Bacillales</taxon>
        <taxon>Bacillaceae</taxon>
        <taxon>Niallia</taxon>
    </lineage>
</organism>
<keyword evidence="3" id="KW-1185">Reference proteome</keyword>
<sequence length="453" mass="53342">MKKVLTSISDEQIIGAIQSNDVEIVFYDSNFINHEEENYIFNLLIITSDEINNQFLTSLKVHDIYILGNSNDNKANRRNMYFFENEDSLRKALFIWPKKVKNNQDKDISTSENTLNMEIQVDQGPLHTSITGEAQENKITDSIETFDCNNAPPVNIKDDFPSTEYPISISHFSTNKIEAMRKQYVYKGKQYPQNKTIAVWSPLHRIGVSSFILNFAIYLQEQKIQTAVIEAMQPPKLSSVLSRYEPMPVNFRSFIEVFHLEEYELMELDYHKTNWQYMGVLWLPIGEKDYVYNWTEDFLEVYFQFFRYHDVILTDLPSGKMTEETEKVLQNIDELWVMVDNSIVDILMWKKYIHQLRERHGISMKLIYNRSFPFSKINSLVNGLELPIIGTLPDLTEEYIRLQYKKKPLISFDEVREKVKENYEHLIKAGFQLDSISNPKKLPLKTIIKKLFQ</sequence>
<name>A0A0J1II47_NIACI</name>
<proteinExistence type="predicted"/>
<evidence type="ECO:0000313" key="3">
    <source>
        <dbReference type="Proteomes" id="UP000036045"/>
    </source>
</evidence>
<comment type="caution">
    <text evidence="1">The sequence shown here is derived from an EMBL/GenBank/DDBJ whole genome shotgun (WGS) entry which is preliminary data.</text>
</comment>
<dbReference type="Gene3D" id="3.40.50.300">
    <property type="entry name" value="P-loop containing nucleotide triphosphate hydrolases"/>
    <property type="match status" value="1"/>
</dbReference>
<reference evidence="2" key="2">
    <citation type="submission" date="2021-04" db="EMBL/GenBank/DDBJ databases">
        <title>Genomic analysis of electroactive and textile dye degrading Bacillus circulans strain: DC10 isolated from constructed wetland-microbial fuel cells treating textile dye wastewaters.</title>
        <authorList>
            <person name="Patel D.U."/>
            <person name="Desai C.R."/>
        </authorList>
    </citation>
    <scope>NUCLEOTIDE SEQUENCE</scope>
    <source>
        <strain evidence="2">DC10</strain>
    </source>
</reference>
<dbReference type="InterPro" id="IPR027417">
    <property type="entry name" value="P-loop_NTPase"/>
</dbReference>
<gene>
    <name evidence="1" type="ORF">ABW02_15685</name>
    <name evidence="2" type="ORF">KD144_08750</name>
</gene>
<dbReference type="RefSeq" id="WP_047943232.1">
    <property type="nucleotide sequence ID" value="NZ_JAGTPX020000007.1"/>
</dbReference>
<dbReference type="EMBL" id="LDPH01000015">
    <property type="protein sequence ID" value="KLV25602.1"/>
    <property type="molecule type" value="Genomic_DNA"/>
</dbReference>
<dbReference type="SUPFAM" id="SSF52540">
    <property type="entry name" value="P-loop containing nucleoside triphosphate hydrolases"/>
    <property type="match status" value="1"/>
</dbReference>
<protein>
    <submittedName>
        <fullName evidence="1">Uncharacterized protein</fullName>
    </submittedName>
</protein>
<dbReference type="Proteomes" id="UP000036045">
    <property type="component" value="Unassembled WGS sequence"/>
</dbReference>